<dbReference type="CDD" id="cd06257">
    <property type="entry name" value="DnaJ"/>
    <property type="match status" value="1"/>
</dbReference>
<feature type="region of interest" description="Disordered" evidence="1">
    <location>
        <begin position="119"/>
        <end position="263"/>
    </location>
</feature>
<feature type="compositionally biased region" description="Basic residues" evidence="1">
    <location>
        <begin position="194"/>
        <end position="209"/>
    </location>
</feature>
<dbReference type="EMBL" id="JAUJFL010000001">
    <property type="protein sequence ID" value="KAK2615698.1"/>
    <property type="molecule type" value="Genomic_DNA"/>
</dbReference>
<dbReference type="Proteomes" id="UP001265746">
    <property type="component" value="Unassembled WGS sequence"/>
</dbReference>
<dbReference type="PANTHER" id="PTHR44873:SF1">
    <property type="entry name" value="DNAJ HOMOLOG SUBFAMILY C MEMBER 30, MITOCHONDRIAL"/>
    <property type="match status" value="1"/>
</dbReference>
<dbReference type="InterPro" id="IPR053025">
    <property type="entry name" value="Mito_ATP_Synthase-Asso"/>
</dbReference>
<evidence type="ECO:0000256" key="2">
    <source>
        <dbReference type="SAM" id="Phobius"/>
    </source>
</evidence>
<accession>A0AAD9SQX5</accession>
<dbReference type="InterPro" id="IPR036869">
    <property type="entry name" value="J_dom_sf"/>
</dbReference>
<keyword evidence="2" id="KW-0812">Transmembrane</keyword>
<feature type="compositionally biased region" description="Gly residues" evidence="1">
    <location>
        <begin position="216"/>
        <end position="240"/>
    </location>
</feature>
<evidence type="ECO:0000313" key="5">
    <source>
        <dbReference type="Proteomes" id="UP001265746"/>
    </source>
</evidence>
<dbReference type="SMART" id="SM00271">
    <property type="entry name" value="DnaJ"/>
    <property type="match status" value="1"/>
</dbReference>
<evidence type="ECO:0000313" key="4">
    <source>
        <dbReference type="EMBL" id="KAK2615698.1"/>
    </source>
</evidence>
<feature type="compositionally biased region" description="Low complexity" evidence="1">
    <location>
        <begin position="178"/>
        <end position="191"/>
    </location>
</feature>
<dbReference type="Pfam" id="PF00226">
    <property type="entry name" value="DnaJ"/>
    <property type="match status" value="1"/>
</dbReference>
<sequence length="325" mass="35107">MPLRIAPFRAVLHLAAAAGRSTRPPPSSFSCFFHSSPALRRDDIDSKNHYETLGVQTTASSKDIKRSFYHLSKTHHPDHNRDDPLASKRFMRISEAYSVLSHDDRRAKYDRDVLRLHDQRAGAGGPGSASHRGGIYSSTGPAGGRPASGLSRRRGTFRGPPPSFYRSGGWGAHGAKRSQAQDQSASGSGASHDAHHHHHHHHGHHHQHQHQPSGTHGYGNFNGGMGPGQDPFGGGGGGSSGDMPHFDRTAKAAHTRTQSRVDEIRARNVAKKHRFPSASGDYGEIGSFFAVLGVLGVAVGLPYLVMRGWSRTTENKKKSTRTAAG</sequence>
<comment type="caution">
    <text evidence="4">The sequence shown here is derived from an EMBL/GenBank/DDBJ whole genome shotgun (WGS) entry which is preliminary data.</text>
</comment>
<dbReference type="AlphaFoldDB" id="A0AAD9SQX5"/>
<proteinExistence type="predicted"/>
<protein>
    <recommendedName>
        <fullName evidence="3">J domain-containing protein</fullName>
    </recommendedName>
</protein>
<keyword evidence="5" id="KW-1185">Reference proteome</keyword>
<evidence type="ECO:0000259" key="3">
    <source>
        <dbReference type="PROSITE" id="PS50076"/>
    </source>
</evidence>
<dbReference type="Gene3D" id="1.10.287.110">
    <property type="entry name" value="DnaJ domain"/>
    <property type="match status" value="1"/>
</dbReference>
<dbReference type="PRINTS" id="PR00625">
    <property type="entry name" value="JDOMAIN"/>
</dbReference>
<feature type="transmembrane region" description="Helical" evidence="2">
    <location>
        <begin position="285"/>
        <end position="306"/>
    </location>
</feature>
<feature type="domain" description="J" evidence="3">
    <location>
        <begin position="48"/>
        <end position="113"/>
    </location>
</feature>
<reference evidence="4" key="1">
    <citation type="submission" date="2023-06" db="EMBL/GenBank/DDBJ databases">
        <authorList>
            <person name="Noh H."/>
        </authorList>
    </citation>
    <scope>NUCLEOTIDE SEQUENCE</scope>
    <source>
        <strain evidence="4">DUCC20226</strain>
    </source>
</reference>
<name>A0AAD9SQX5_PHOAM</name>
<dbReference type="SUPFAM" id="SSF46565">
    <property type="entry name" value="Chaperone J-domain"/>
    <property type="match status" value="1"/>
</dbReference>
<evidence type="ECO:0000256" key="1">
    <source>
        <dbReference type="SAM" id="MobiDB-lite"/>
    </source>
</evidence>
<dbReference type="PROSITE" id="PS50076">
    <property type="entry name" value="DNAJ_2"/>
    <property type="match status" value="1"/>
</dbReference>
<gene>
    <name evidence="4" type="ORF">N8I77_002435</name>
</gene>
<dbReference type="InterPro" id="IPR001623">
    <property type="entry name" value="DnaJ_domain"/>
</dbReference>
<dbReference type="PANTHER" id="PTHR44873">
    <property type="entry name" value="DNAJ HOMOLOG SUBFAMILY C MEMBER 30, MITOCHONDRIAL"/>
    <property type="match status" value="1"/>
</dbReference>
<keyword evidence="2" id="KW-0472">Membrane</keyword>
<keyword evidence="2" id="KW-1133">Transmembrane helix</keyword>
<organism evidence="4 5">
    <name type="scientific">Phomopsis amygdali</name>
    <name type="common">Fusicoccum amygdali</name>
    <dbReference type="NCBI Taxonomy" id="1214568"/>
    <lineage>
        <taxon>Eukaryota</taxon>
        <taxon>Fungi</taxon>
        <taxon>Dikarya</taxon>
        <taxon>Ascomycota</taxon>
        <taxon>Pezizomycotina</taxon>
        <taxon>Sordariomycetes</taxon>
        <taxon>Sordariomycetidae</taxon>
        <taxon>Diaporthales</taxon>
        <taxon>Diaporthaceae</taxon>
        <taxon>Diaporthe</taxon>
    </lineage>
</organism>